<dbReference type="FunFam" id="3.40.50.300:FF:002997">
    <property type="entry name" value="Sulfotransferase"/>
    <property type="match status" value="1"/>
</dbReference>
<dbReference type="InterPro" id="IPR000863">
    <property type="entry name" value="Sulfotransferase_dom"/>
</dbReference>
<dbReference type="InterPro" id="IPR027417">
    <property type="entry name" value="P-loop_NTPase"/>
</dbReference>
<name>A0A1I8MH53_MUSDO</name>
<evidence type="ECO:0000256" key="4">
    <source>
        <dbReference type="PIRSR" id="PIRSR637359-2"/>
    </source>
</evidence>
<feature type="region of interest" description="Disordered" evidence="6">
    <location>
        <begin position="112"/>
        <end position="168"/>
    </location>
</feature>
<dbReference type="EnsemblMetazoa" id="MDOA004836-RA">
    <property type="protein sequence ID" value="MDOA004836-PA"/>
    <property type="gene ID" value="MDOA004836"/>
</dbReference>
<feature type="domain" description="Sulfotransferase" evidence="8">
    <location>
        <begin position="608"/>
        <end position="713"/>
    </location>
</feature>
<feature type="active site" description="For sulfotransferase activity" evidence="3">
    <location>
        <position position="360"/>
    </location>
</feature>
<keyword evidence="5" id="KW-1015">Disulfide bond</keyword>
<dbReference type="VEuPathDB" id="VectorBase:MDOMA2_000436"/>
<dbReference type="STRING" id="7370.A0A1I8MH53"/>
<feature type="compositionally biased region" description="Basic residues" evidence="6">
    <location>
        <begin position="136"/>
        <end position="150"/>
    </location>
</feature>
<feature type="binding site" evidence="4">
    <location>
        <position position="451"/>
    </location>
    <ligand>
        <name>3'-phosphoadenylyl sulfate</name>
        <dbReference type="ChEBI" id="CHEBI:58339"/>
    </ligand>
</feature>
<feature type="compositionally biased region" description="Basic and acidic residues" evidence="6">
    <location>
        <begin position="78"/>
        <end position="87"/>
    </location>
</feature>
<dbReference type="Pfam" id="PF00685">
    <property type="entry name" value="Sulfotransfer_1"/>
    <property type="match status" value="2"/>
</dbReference>
<dbReference type="eggNOG" id="KOG3704">
    <property type="taxonomic scope" value="Eukaryota"/>
</dbReference>
<keyword evidence="1" id="KW-0808">Transferase</keyword>
<feature type="compositionally biased region" description="Polar residues" evidence="6">
    <location>
        <begin position="489"/>
        <end position="501"/>
    </location>
</feature>
<evidence type="ECO:0000256" key="7">
    <source>
        <dbReference type="SAM" id="Phobius"/>
    </source>
</evidence>
<evidence type="ECO:0000313" key="9">
    <source>
        <dbReference type="EnsemblMetazoa" id="MDOA004836-PA"/>
    </source>
</evidence>
<keyword evidence="7" id="KW-0472">Membrane</keyword>
<feature type="compositionally biased region" description="Low complexity" evidence="6">
    <location>
        <begin position="151"/>
        <end position="168"/>
    </location>
</feature>
<sequence length="728" mass="80403">MTAAKRRTSSNSATFVADNSSHHYSSLDQQPQPQQLLQHHERQSSATGTGTGITTTTQSHHNREYYSNHHPSHHQHPHREQQHEHQHLLQQEPQTAGSSVTTLLSSVGHNYHHQQRYSGSGSTSSTTNYGTANQHQHQHHHHQHHQHNHYHNSNNNSSSSSATSNSTAASIMRGECSVKLPLDILWLPKSAMRPVGPDTSHNDCILVVGVSRPKLAVAFLTVMLISLFLTFHVLYDSAVYNIQAAQAVHEHRRLALINSNGISGLPSGVAGGGGGGVNGGTAGNGNRFNHLPEDYTHNNKHAGDISSLSSSASSSSSSSSSSLSTPNQLISHPMVFPSNRVHFPKTSRRLPQALIIGIRKCGTRALLEMLYLHPRIQKAGGEVHFFDRDENYMKGLEWYRKKMPHSFRGQITIEKSPSYFVSPEVPERVRAMNASIKLLLIVREPVTRAISDYTQLRSHAATATLPLANANENQQPHQQQQQQQQPQHSSSTGNAGKLSSHSSSMLYNKLNAGYSSSQIYDNSIGGGGGGGGSAGGIGPGSGGGRYIYGSGAGSLKANYNKNLHSMRQYETTTPNPASAAAAAAQILSNRSFEELAIFPNGTVNESYRPLTISMYHLHLHRWLEVFPREQILVVNGDRLIDDPVSQLKKIETFLGIEHRITNNHFYFNETKGFYCLRYDSGDRCLRETKGRKHPHVDPVVISKLRKFFAEHNQRFYELVGEDLGWPEE</sequence>
<keyword evidence="7" id="KW-1133">Transmembrane helix</keyword>
<reference evidence="9" key="1">
    <citation type="submission" date="2020-05" db="UniProtKB">
        <authorList>
            <consortium name="EnsemblMetazoa"/>
        </authorList>
    </citation>
    <scope>IDENTIFICATION</scope>
    <source>
        <strain evidence="9">Aabys</strain>
    </source>
</reference>
<keyword evidence="7" id="KW-0812">Transmembrane</keyword>
<feature type="region of interest" description="Disordered" evidence="6">
    <location>
        <begin position="1"/>
        <end position="99"/>
    </location>
</feature>
<feature type="compositionally biased region" description="Low complexity" evidence="6">
    <location>
        <begin position="472"/>
        <end position="488"/>
    </location>
</feature>
<dbReference type="PANTHER" id="PTHR10605:SF65">
    <property type="entry name" value="GH20068P"/>
    <property type="match status" value="1"/>
</dbReference>
<evidence type="ECO:0000256" key="5">
    <source>
        <dbReference type="PIRSR" id="PIRSR637359-3"/>
    </source>
</evidence>
<dbReference type="VEuPathDB" id="VectorBase:MDOA004836"/>
<dbReference type="PANTHER" id="PTHR10605">
    <property type="entry name" value="HEPARAN SULFATE SULFOTRANSFERASE"/>
    <property type="match status" value="1"/>
</dbReference>
<dbReference type="OrthoDB" id="411451at2759"/>
<feature type="region of interest" description="Disordered" evidence="6">
    <location>
        <begin position="472"/>
        <end position="501"/>
    </location>
</feature>
<feature type="compositionally biased region" description="Low complexity" evidence="6">
    <location>
        <begin position="118"/>
        <end position="135"/>
    </location>
</feature>
<dbReference type="InterPro" id="IPR037359">
    <property type="entry name" value="NST/OST"/>
</dbReference>
<dbReference type="AlphaFoldDB" id="A0A1I8MH53"/>
<evidence type="ECO:0000259" key="8">
    <source>
        <dbReference type="Pfam" id="PF00685"/>
    </source>
</evidence>
<keyword evidence="2" id="KW-0325">Glycoprotein</keyword>
<feature type="region of interest" description="Disordered" evidence="6">
    <location>
        <begin position="276"/>
        <end position="326"/>
    </location>
</feature>
<evidence type="ECO:0000256" key="3">
    <source>
        <dbReference type="PIRSR" id="PIRSR637359-1"/>
    </source>
</evidence>
<feature type="compositionally biased region" description="Polar residues" evidence="6">
    <location>
        <begin position="9"/>
        <end position="28"/>
    </location>
</feature>
<organism evidence="9">
    <name type="scientific">Musca domestica</name>
    <name type="common">House fly</name>
    <dbReference type="NCBI Taxonomy" id="7370"/>
    <lineage>
        <taxon>Eukaryota</taxon>
        <taxon>Metazoa</taxon>
        <taxon>Ecdysozoa</taxon>
        <taxon>Arthropoda</taxon>
        <taxon>Hexapoda</taxon>
        <taxon>Insecta</taxon>
        <taxon>Pterygota</taxon>
        <taxon>Neoptera</taxon>
        <taxon>Endopterygota</taxon>
        <taxon>Diptera</taxon>
        <taxon>Brachycera</taxon>
        <taxon>Muscomorpha</taxon>
        <taxon>Muscoidea</taxon>
        <taxon>Muscidae</taxon>
        <taxon>Musca</taxon>
    </lineage>
</organism>
<feature type="binding site" evidence="4">
    <location>
        <begin position="689"/>
        <end position="693"/>
    </location>
    <ligand>
        <name>3'-phosphoadenylyl sulfate</name>
        <dbReference type="ChEBI" id="CHEBI:58339"/>
    </ligand>
</feature>
<protein>
    <submittedName>
        <fullName evidence="11">Uncharacterized protein LOC101898689</fullName>
    </submittedName>
</protein>
<proteinExistence type="predicted"/>
<keyword evidence="10" id="KW-1185">Reference proteome</keyword>
<evidence type="ECO:0000313" key="11">
    <source>
        <dbReference type="RefSeq" id="XP_058981790.1"/>
    </source>
</evidence>
<feature type="binding site" evidence="4">
    <location>
        <position position="674"/>
    </location>
    <ligand>
        <name>3'-phosphoadenylyl sulfate</name>
        <dbReference type="ChEBI" id="CHEBI:58339"/>
    </ligand>
</feature>
<evidence type="ECO:0000313" key="10">
    <source>
        <dbReference type="Proteomes" id="UP001652621"/>
    </source>
</evidence>
<evidence type="ECO:0000256" key="2">
    <source>
        <dbReference type="ARBA" id="ARBA00023180"/>
    </source>
</evidence>
<feature type="disulfide bond" evidence="5">
    <location>
        <begin position="675"/>
        <end position="684"/>
    </location>
</feature>
<feature type="domain" description="Sulfotransferase" evidence="8">
    <location>
        <begin position="351"/>
        <end position="474"/>
    </location>
</feature>
<reference evidence="11" key="2">
    <citation type="submission" date="2025-05" db="UniProtKB">
        <authorList>
            <consortium name="RefSeq"/>
        </authorList>
    </citation>
    <scope>IDENTIFICATION</scope>
    <source>
        <strain evidence="11">Aabys</strain>
        <tissue evidence="11">Whole body</tissue>
    </source>
</reference>
<dbReference type="RefSeq" id="XP_058981790.1">
    <property type="nucleotide sequence ID" value="XM_059125807.1"/>
</dbReference>
<gene>
    <name evidence="9" type="primary">101898689</name>
    <name evidence="11" type="synonym">LOC101898689</name>
</gene>
<feature type="compositionally biased region" description="Low complexity" evidence="6">
    <location>
        <begin position="306"/>
        <end position="324"/>
    </location>
</feature>
<accession>A0A1I8MH53</accession>
<dbReference type="SUPFAM" id="SSF52540">
    <property type="entry name" value="P-loop containing nucleoside triphosphate hydrolases"/>
    <property type="match status" value="1"/>
</dbReference>
<feature type="compositionally biased region" description="Basic and acidic residues" evidence="6">
    <location>
        <begin position="290"/>
        <end position="303"/>
    </location>
</feature>
<dbReference type="GO" id="GO:0008467">
    <property type="term" value="F:[heparan sulfate]-glucosamine 3-sulfotransferase activity"/>
    <property type="evidence" value="ECO:0007669"/>
    <property type="project" value="TreeGrafter"/>
</dbReference>
<dbReference type="Proteomes" id="UP001652621">
    <property type="component" value="Unplaced"/>
</dbReference>
<feature type="binding site" evidence="4">
    <location>
        <begin position="360"/>
        <end position="364"/>
    </location>
    <ligand>
        <name>3'-phosphoadenylyl sulfate</name>
        <dbReference type="ChEBI" id="CHEBI:58339"/>
    </ligand>
</feature>
<feature type="binding site" evidence="4">
    <location>
        <position position="443"/>
    </location>
    <ligand>
        <name>3'-phosphoadenylyl sulfate</name>
        <dbReference type="ChEBI" id="CHEBI:58339"/>
    </ligand>
</feature>
<evidence type="ECO:0000256" key="1">
    <source>
        <dbReference type="ARBA" id="ARBA00022679"/>
    </source>
</evidence>
<evidence type="ECO:0000256" key="6">
    <source>
        <dbReference type="SAM" id="MobiDB-lite"/>
    </source>
</evidence>
<dbReference type="Gene3D" id="3.40.50.300">
    <property type="entry name" value="P-loop containing nucleotide triphosphate hydrolases"/>
    <property type="match status" value="2"/>
</dbReference>
<feature type="transmembrane region" description="Helical" evidence="7">
    <location>
        <begin position="215"/>
        <end position="235"/>
    </location>
</feature>